<organism evidence="2 3">
    <name type="scientific">Phaseolus coccineus</name>
    <name type="common">Scarlet runner bean</name>
    <name type="synonym">Phaseolus multiflorus</name>
    <dbReference type="NCBI Taxonomy" id="3886"/>
    <lineage>
        <taxon>Eukaryota</taxon>
        <taxon>Viridiplantae</taxon>
        <taxon>Streptophyta</taxon>
        <taxon>Embryophyta</taxon>
        <taxon>Tracheophyta</taxon>
        <taxon>Spermatophyta</taxon>
        <taxon>Magnoliopsida</taxon>
        <taxon>eudicotyledons</taxon>
        <taxon>Gunneridae</taxon>
        <taxon>Pentapetalae</taxon>
        <taxon>rosids</taxon>
        <taxon>fabids</taxon>
        <taxon>Fabales</taxon>
        <taxon>Fabaceae</taxon>
        <taxon>Papilionoideae</taxon>
        <taxon>50 kb inversion clade</taxon>
        <taxon>NPAAA clade</taxon>
        <taxon>indigoferoid/millettioid clade</taxon>
        <taxon>Phaseoleae</taxon>
        <taxon>Phaseolus</taxon>
    </lineage>
</organism>
<dbReference type="EMBL" id="JAYMYR010000008">
    <property type="protein sequence ID" value="KAK7349029.1"/>
    <property type="molecule type" value="Genomic_DNA"/>
</dbReference>
<protein>
    <recommendedName>
        <fullName evidence="4">Secreted protein</fullName>
    </recommendedName>
</protein>
<keyword evidence="3" id="KW-1185">Reference proteome</keyword>
<accession>A0AAN9M9Y6</accession>
<dbReference type="Proteomes" id="UP001374584">
    <property type="component" value="Unassembled WGS sequence"/>
</dbReference>
<evidence type="ECO:0008006" key="4">
    <source>
        <dbReference type="Google" id="ProtNLM"/>
    </source>
</evidence>
<sequence length="82" mass="8651">MLCALILSATFCFTLCFLLSSPCIQSCASGDHRACSRAPSSRTAPQQLHDPTKLLLLRSGAAPPAVTSPMVVAVGVEEMKFV</sequence>
<name>A0AAN9M9Y6_PHACN</name>
<dbReference type="AlphaFoldDB" id="A0AAN9M9Y6"/>
<evidence type="ECO:0000313" key="2">
    <source>
        <dbReference type="EMBL" id="KAK7349029.1"/>
    </source>
</evidence>
<evidence type="ECO:0000256" key="1">
    <source>
        <dbReference type="SAM" id="SignalP"/>
    </source>
</evidence>
<comment type="caution">
    <text evidence="2">The sequence shown here is derived from an EMBL/GenBank/DDBJ whole genome shotgun (WGS) entry which is preliminary data.</text>
</comment>
<feature type="signal peptide" evidence="1">
    <location>
        <begin position="1"/>
        <end position="16"/>
    </location>
</feature>
<proteinExistence type="predicted"/>
<gene>
    <name evidence="2" type="ORF">VNO80_23863</name>
</gene>
<evidence type="ECO:0000313" key="3">
    <source>
        <dbReference type="Proteomes" id="UP001374584"/>
    </source>
</evidence>
<reference evidence="2 3" key="1">
    <citation type="submission" date="2024-01" db="EMBL/GenBank/DDBJ databases">
        <title>The genomes of 5 underutilized Papilionoideae crops provide insights into root nodulation and disease resistanc.</title>
        <authorList>
            <person name="Jiang F."/>
        </authorList>
    </citation>
    <scope>NUCLEOTIDE SEQUENCE [LARGE SCALE GENOMIC DNA]</scope>
    <source>
        <strain evidence="2">JINMINGXINNONG_FW02</strain>
        <tissue evidence="2">Leaves</tissue>
    </source>
</reference>
<keyword evidence="1" id="KW-0732">Signal</keyword>
<feature type="chain" id="PRO_5042978975" description="Secreted protein" evidence="1">
    <location>
        <begin position="17"/>
        <end position="82"/>
    </location>
</feature>